<evidence type="ECO:0000259" key="3">
    <source>
        <dbReference type="Pfam" id="PF06439"/>
    </source>
</evidence>
<accession>A0A5B9W402</accession>
<protein>
    <submittedName>
        <fullName evidence="5">Carboxylesterase</fullName>
        <ecNumber evidence="5">3.1.1.1</ecNumber>
    </submittedName>
</protein>
<evidence type="ECO:0000256" key="1">
    <source>
        <dbReference type="ARBA" id="ARBA00022801"/>
    </source>
</evidence>
<dbReference type="InterPro" id="IPR029058">
    <property type="entry name" value="AB_hydrolase_fold"/>
</dbReference>
<dbReference type="Gene3D" id="2.60.120.560">
    <property type="entry name" value="Exo-inulinase, domain 1"/>
    <property type="match status" value="1"/>
</dbReference>
<gene>
    <name evidence="5" type="ORF">OJF2_38970</name>
</gene>
<sequence length="467" mass="50814" precursor="true">MKPKQRRPVAELSVLALLLSSSLATAGADEPGFAPIFNGKDLSGWRQGDADLAGKAASADGRFAVRDGVLVISGSNDRPPRMAEIDTAEDYDGDFTLRLEFRASRDANSGLHLRDKAFPHQLQIRDYPRVGPYKALRNYNDGGWNAIEVAVAGDKARCTCNGEVLESALAIPEKGPLSLQSEINVVEYRNIRVRREDRPFEVRRDIPYASPAQERQVLDVYSPKGAKGRPVVFWIHGGGWVVGDKSDVQAKPRAFTEKGFVFVSTNYRLLPKVDMGTIVRDVAAAIRWVHDHIAEHGGDPRRLLVMGHSAGAQLAALVSIDDRYLKEQGLSLDIIKGCVPVDGDTYDVPAIIETAETRCRAHGFPLPTNGHRQKFGNDPEKHRDLSAVTHVAAGKGIPPFLIMHVAGHPDTTAQAQRLAAVLKGANVPVRVYGAPESTHSKLNDDIGVPGDPGTKALFEFVDGALKR</sequence>
<evidence type="ECO:0000259" key="4">
    <source>
        <dbReference type="Pfam" id="PF20434"/>
    </source>
</evidence>
<dbReference type="EMBL" id="CP042997">
    <property type="protein sequence ID" value="QEH35346.1"/>
    <property type="molecule type" value="Genomic_DNA"/>
</dbReference>
<dbReference type="EC" id="3.1.1.1" evidence="5"/>
<feature type="domain" description="3-keto-alpha-glucoside-1,2-lyase/3-keto-2-hydroxy-glucal hydratase" evidence="3">
    <location>
        <begin position="32"/>
        <end position="194"/>
    </location>
</feature>
<feature type="signal peptide" evidence="2">
    <location>
        <begin position="1"/>
        <end position="26"/>
    </location>
</feature>
<feature type="chain" id="PRO_5022714121" evidence="2">
    <location>
        <begin position="27"/>
        <end position="467"/>
    </location>
</feature>
<dbReference type="Pfam" id="PF06439">
    <property type="entry name" value="3keto-disac_hyd"/>
    <property type="match status" value="1"/>
</dbReference>
<dbReference type="KEGG" id="agv:OJF2_38970"/>
<evidence type="ECO:0000313" key="6">
    <source>
        <dbReference type="Proteomes" id="UP000324233"/>
    </source>
</evidence>
<evidence type="ECO:0000256" key="2">
    <source>
        <dbReference type="SAM" id="SignalP"/>
    </source>
</evidence>
<name>A0A5B9W402_9BACT</name>
<proteinExistence type="predicted"/>
<dbReference type="GO" id="GO:0106435">
    <property type="term" value="F:carboxylesterase activity"/>
    <property type="evidence" value="ECO:0007669"/>
    <property type="project" value="UniProtKB-EC"/>
</dbReference>
<dbReference type="OrthoDB" id="9806180at2"/>
<dbReference type="Pfam" id="PF20434">
    <property type="entry name" value="BD-FAE"/>
    <property type="match status" value="1"/>
</dbReference>
<dbReference type="AlphaFoldDB" id="A0A5B9W402"/>
<dbReference type="Proteomes" id="UP000324233">
    <property type="component" value="Chromosome"/>
</dbReference>
<dbReference type="Gene3D" id="3.40.50.1820">
    <property type="entry name" value="alpha/beta hydrolase"/>
    <property type="match status" value="1"/>
</dbReference>
<dbReference type="InterPro" id="IPR049492">
    <property type="entry name" value="BD-FAE-like_dom"/>
</dbReference>
<dbReference type="InterPro" id="IPR050300">
    <property type="entry name" value="GDXG_lipolytic_enzyme"/>
</dbReference>
<feature type="domain" description="BD-FAE-like" evidence="4">
    <location>
        <begin position="218"/>
        <end position="404"/>
    </location>
</feature>
<organism evidence="5 6">
    <name type="scientific">Aquisphaera giovannonii</name>
    <dbReference type="NCBI Taxonomy" id="406548"/>
    <lineage>
        <taxon>Bacteria</taxon>
        <taxon>Pseudomonadati</taxon>
        <taxon>Planctomycetota</taxon>
        <taxon>Planctomycetia</taxon>
        <taxon>Isosphaerales</taxon>
        <taxon>Isosphaeraceae</taxon>
        <taxon>Aquisphaera</taxon>
    </lineage>
</organism>
<keyword evidence="1 5" id="KW-0378">Hydrolase</keyword>
<keyword evidence="2" id="KW-0732">Signal</keyword>
<evidence type="ECO:0000313" key="5">
    <source>
        <dbReference type="EMBL" id="QEH35346.1"/>
    </source>
</evidence>
<dbReference type="SUPFAM" id="SSF53474">
    <property type="entry name" value="alpha/beta-Hydrolases"/>
    <property type="match status" value="1"/>
</dbReference>
<reference evidence="5 6" key="1">
    <citation type="submission" date="2019-08" db="EMBL/GenBank/DDBJ databases">
        <title>Deep-cultivation of Planctomycetes and their phenomic and genomic characterization uncovers novel biology.</title>
        <authorList>
            <person name="Wiegand S."/>
            <person name="Jogler M."/>
            <person name="Boedeker C."/>
            <person name="Pinto D."/>
            <person name="Vollmers J."/>
            <person name="Rivas-Marin E."/>
            <person name="Kohn T."/>
            <person name="Peeters S.H."/>
            <person name="Heuer A."/>
            <person name="Rast P."/>
            <person name="Oberbeckmann S."/>
            <person name="Bunk B."/>
            <person name="Jeske O."/>
            <person name="Meyerdierks A."/>
            <person name="Storesund J.E."/>
            <person name="Kallscheuer N."/>
            <person name="Luecker S."/>
            <person name="Lage O.M."/>
            <person name="Pohl T."/>
            <person name="Merkel B.J."/>
            <person name="Hornburger P."/>
            <person name="Mueller R.-W."/>
            <person name="Bruemmer F."/>
            <person name="Labrenz M."/>
            <person name="Spormann A.M."/>
            <person name="Op den Camp H."/>
            <person name="Overmann J."/>
            <person name="Amann R."/>
            <person name="Jetten M.S.M."/>
            <person name="Mascher T."/>
            <person name="Medema M.H."/>
            <person name="Devos D.P."/>
            <person name="Kaster A.-K."/>
            <person name="Ovreas L."/>
            <person name="Rohde M."/>
            <person name="Galperin M.Y."/>
            <person name="Jogler C."/>
        </authorList>
    </citation>
    <scope>NUCLEOTIDE SEQUENCE [LARGE SCALE GENOMIC DNA]</scope>
    <source>
        <strain evidence="5 6">OJF2</strain>
    </source>
</reference>
<dbReference type="InterPro" id="IPR010496">
    <property type="entry name" value="AL/BT2_dom"/>
</dbReference>
<dbReference type="RefSeq" id="WP_148595160.1">
    <property type="nucleotide sequence ID" value="NZ_CP042997.1"/>
</dbReference>
<dbReference type="PANTHER" id="PTHR48081">
    <property type="entry name" value="AB HYDROLASE SUPERFAMILY PROTEIN C4A8.06C"/>
    <property type="match status" value="1"/>
</dbReference>
<keyword evidence="6" id="KW-1185">Reference proteome</keyword>
<dbReference type="PANTHER" id="PTHR48081:SF33">
    <property type="entry name" value="KYNURENINE FORMAMIDASE"/>
    <property type="match status" value="1"/>
</dbReference>